<dbReference type="Pfam" id="PF07980">
    <property type="entry name" value="SusD_RagB"/>
    <property type="match status" value="1"/>
</dbReference>
<reference evidence="8" key="1">
    <citation type="submission" date="2020-10" db="EMBL/GenBank/DDBJ databases">
        <authorList>
            <person name="Lu T."/>
            <person name="Wang Q."/>
            <person name="Han X."/>
        </authorList>
    </citation>
    <scope>NUCLEOTIDE SEQUENCE</scope>
    <source>
        <strain evidence="8">WQ 366</strain>
    </source>
</reference>
<proteinExistence type="inferred from homology"/>
<organism evidence="8 9">
    <name type="scientific">Sphingobacterium bovistauri</name>
    <dbReference type="NCBI Taxonomy" id="2781959"/>
    <lineage>
        <taxon>Bacteria</taxon>
        <taxon>Pseudomonadati</taxon>
        <taxon>Bacteroidota</taxon>
        <taxon>Sphingobacteriia</taxon>
        <taxon>Sphingobacteriales</taxon>
        <taxon>Sphingobacteriaceae</taxon>
        <taxon>Sphingobacterium</taxon>
    </lineage>
</organism>
<evidence type="ECO:0000256" key="2">
    <source>
        <dbReference type="ARBA" id="ARBA00006275"/>
    </source>
</evidence>
<keyword evidence="4" id="KW-0472">Membrane</keyword>
<evidence type="ECO:0000313" key="8">
    <source>
        <dbReference type="EMBL" id="MCA5005676.1"/>
    </source>
</evidence>
<name>A0ABS7Z656_9SPHI</name>
<keyword evidence="9" id="KW-1185">Reference proteome</keyword>
<dbReference type="Pfam" id="PF14322">
    <property type="entry name" value="SusD-like_3"/>
    <property type="match status" value="1"/>
</dbReference>
<accession>A0ABS7Z656</accession>
<evidence type="ECO:0000256" key="3">
    <source>
        <dbReference type="ARBA" id="ARBA00022729"/>
    </source>
</evidence>
<keyword evidence="3" id="KW-0732">Signal</keyword>
<dbReference type="Gene3D" id="1.25.40.390">
    <property type="match status" value="1"/>
</dbReference>
<feature type="domain" description="SusD-like N-terminal" evidence="7">
    <location>
        <begin position="69"/>
        <end position="212"/>
    </location>
</feature>
<comment type="subcellular location">
    <subcellularLocation>
        <location evidence="1">Cell outer membrane</location>
    </subcellularLocation>
</comment>
<keyword evidence="5" id="KW-0998">Cell outer membrane</keyword>
<evidence type="ECO:0000256" key="1">
    <source>
        <dbReference type="ARBA" id="ARBA00004442"/>
    </source>
</evidence>
<dbReference type="Proteomes" id="UP001165302">
    <property type="component" value="Unassembled WGS sequence"/>
</dbReference>
<feature type="domain" description="RagB/SusD" evidence="6">
    <location>
        <begin position="323"/>
        <end position="432"/>
    </location>
</feature>
<evidence type="ECO:0000256" key="5">
    <source>
        <dbReference type="ARBA" id="ARBA00023237"/>
    </source>
</evidence>
<dbReference type="InterPro" id="IPR011990">
    <property type="entry name" value="TPR-like_helical_dom_sf"/>
</dbReference>
<dbReference type="RefSeq" id="WP_225553633.1">
    <property type="nucleotide sequence ID" value="NZ_JADEYP010000019.1"/>
</dbReference>
<comment type="similarity">
    <text evidence="2">Belongs to the SusD family.</text>
</comment>
<dbReference type="InterPro" id="IPR012944">
    <property type="entry name" value="SusD_RagB_dom"/>
</dbReference>
<evidence type="ECO:0000259" key="7">
    <source>
        <dbReference type="Pfam" id="PF14322"/>
    </source>
</evidence>
<comment type="caution">
    <text evidence="8">The sequence shown here is derived from an EMBL/GenBank/DDBJ whole genome shotgun (WGS) entry which is preliminary data.</text>
</comment>
<protein>
    <submittedName>
        <fullName evidence="8">RagB/SusD family nutrient uptake outer membrane protein</fullName>
    </submittedName>
</protein>
<evidence type="ECO:0000259" key="6">
    <source>
        <dbReference type="Pfam" id="PF07980"/>
    </source>
</evidence>
<dbReference type="EMBL" id="JADEYP010000019">
    <property type="protein sequence ID" value="MCA5005676.1"/>
    <property type="molecule type" value="Genomic_DNA"/>
</dbReference>
<evidence type="ECO:0000256" key="4">
    <source>
        <dbReference type="ARBA" id="ARBA00023136"/>
    </source>
</evidence>
<dbReference type="InterPro" id="IPR033985">
    <property type="entry name" value="SusD-like_N"/>
</dbReference>
<evidence type="ECO:0000313" key="9">
    <source>
        <dbReference type="Proteomes" id="UP001165302"/>
    </source>
</evidence>
<dbReference type="SUPFAM" id="SSF48452">
    <property type="entry name" value="TPR-like"/>
    <property type="match status" value="1"/>
</dbReference>
<sequence length="445" mass="51473">MLLFCIVNLCSCEKFLDAKPTNVMSHPNSLENLRALLDYEPPIISSFAGHGELASDDFILDYTGLSYLLPYMKDAYLWEDRGIEGGTWRAGYNSISIANVILESLDRIQGGNQKTRDQLRGEALFLRGWMYFNLAQIYCEPYSISKENNDLGLVLRYDSSAEFKAKRSSLKETYQQILEDITNAVDLLPNIAEYKTRSSKLVALAALARIHLFIENYEMAENCVDEIFIIKSDLLDYNTLKTNDAIPINLNNNIELLNFAESNTVSYLITHASTVINPILYDMYEENDLRKLIFYEPNNLGMKFKGFYHGVKTSAFYGLAIDEMYLIKAECLARKNDVTTGALFLNKLLHHRFKSGYFAEKTYLDNNQLLEDVFKERRKELVFRGLRWYDLRRLNRQSIFAIELTKKVQFPNENKTYVLEPNDKRYTFLIPIEAIDIGGYEQNPR</sequence>
<gene>
    <name evidence="8" type="ORF">IPZ78_10980</name>
</gene>